<protein>
    <submittedName>
        <fullName evidence="2">Uncharacterized protein</fullName>
    </submittedName>
</protein>
<keyword evidence="1" id="KW-0472">Membrane</keyword>
<dbReference type="EMBL" id="FOAF01000002">
    <property type="protein sequence ID" value="SEL41446.1"/>
    <property type="molecule type" value="Genomic_DNA"/>
</dbReference>
<organism evidence="2 3">
    <name type="scientific">Olivibacter domesticus</name>
    <name type="common">Pseudosphingobacterium domesticum</name>
    <dbReference type="NCBI Taxonomy" id="407022"/>
    <lineage>
        <taxon>Bacteria</taxon>
        <taxon>Pseudomonadati</taxon>
        <taxon>Bacteroidota</taxon>
        <taxon>Sphingobacteriia</taxon>
        <taxon>Sphingobacteriales</taxon>
        <taxon>Sphingobacteriaceae</taxon>
        <taxon>Olivibacter</taxon>
    </lineage>
</organism>
<name>A0A1H7Q0V2_OLID1</name>
<accession>A0A1H7Q0V2</accession>
<dbReference type="STRING" id="407022.SAMN05661044_02420"/>
<dbReference type="AlphaFoldDB" id="A0A1H7Q0V2"/>
<reference evidence="3" key="1">
    <citation type="submission" date="2016-10" db="EMBL/GenBank/DDBJ databases">
        <authorList>
            <person name="Varghese N."/>
            <person name="Submissions S."/>
        </authorList>
    </citation>
    <scope>NUCLEOTIDE SEQUENCE [LARGE SCALE GENOMIC DNA]</scope>
    <source>
        <strain evidence="3">DSM 18733</strain>
    </source>
</reference>
<proteinExistence type="predicted"/>
<keyword evidence="1" id="KW-1133">Transmembrane helix</keyword>
<feature type="transmembrane region" description="Helical" evidence="1">
    <location>
        <begin position="29"/>
        <end position="48"/>
    </location>
</feature>
<dbReference type="Proteomes" id="UP000199421">
    <property type="component" value="Unassembled WGS sequence"/>
</dbReference>
<gene>
    <name evidence="2" type="ORF">SAMN05661044_02420</name>
</gene>
<sequence>MAGLLSEDFKPEFLDTFCGKKYHRMNKEIVVIITDILIILIHILNKLFKVRKIL</sequence>
<keyword evidence="3" id="KW-1185">Reference proteome</keyword>
<keyword evidence="1" id="KW-0812">Transmembrane</keyword>
<evidence type="ECO:0000256" key="1">
    <source>
        <dbReference type="SAM" id="Phobius"/>
    </source>
</evidence>
<evidence type="ECO:0000313" key="2">
    <source>
        <dbReference type="EMBL" id="SEL41446.1"/>
    </source>
</evidence>
<evidence type="ECO:0000313" key="3">
    <source>
        <dbReference type="Proteomes" id="UP000199421"/>
    </source>
</evidence>